<dbReference type="OrthoDB" id="6734331at2759"/>
<dbReference type="EMBL" id="KZ309532">
    <property type="protein sequence ID" value="KAG8239152.1"/>
    <property type="molecule type" value="Genomic_DNA"/>
</dbReference>
<proteinExistence type="predicted"/>
<evidence type="ECO:0000313" key="4">
    <source>
        <dbReference type="Proteomes" id="UP000792457"/>
    </source>
</evidence>
<dbReference type="Proteomes" id="UP000792457">
    <property type="component" value="Unassembled WGS sequence"/>
</dbReference>
<keyword evidence="4" id="KW-1185">Reference proteome</keyword>
<dbReference type="AlphaFoldDB" id="A0A8K0PAH6"/>
<organism evidence="3 4">
    <name type="scientific">Ladona fulva</name>
    <name type="common">Scarce chaser dragonfly</name>
    <name type="synonym">Libellula fulva</name>
    <dbReference type="NCBI Taxonomy" id="123851"/>
    <lineage>
        <taxon>Eukaryota</taxon>
        <taxon>Metazoa</taxon>
        <taxon>Ecdysozoa</taxon>
        <taxon>Arthropoda</taxon>
        <taxon>Hexapoda</taxon>
        <taxon>Insecta</taxon>
        <taxon>Pterygota</taxon>
        <taxon>Palaeoptera</taxon>
        <taxon>Odonata</taxon>
        <taxon>Epiprocta</taxon>
        <taxon>Anisoptera</taxon>
        <taxon>Libelluloidea</taxon>
        <taxon>Libellulidae</taxon>
        <taxon>Ladona</taxon>
    </lineage>
</organism>
<dbReference type="GO" id="GO:0003677">
    <property type="term" value="F:DNA binding"/>
    <property type="evidence" value="ECO:0007669"/>
    <property type="project" value="InterPro"/>
</dbReference>
<evidence type="ECO:0000256" key="1">
    <source>
        <dbReference type="ARBA" id="ARBA00004123"/>
    </source>
</evidence>
<dbReference type="GO" id="GO:0005634">
    <property type="term" value="C:nucleus"/>
    <property type="evidence" value="ECO:0007669"/>
    <property type="project" value="UniProtKB-SubCell"/>
</dbReference>
<dbReference type="InterPro" id="IPR036397">
    <property type="entry name" value="RNaseH_sf"/>
</dbReference>
<comment type="subcellular location">
    <subcellularLocation>
        <location evidence="1">Nucleus</location>
    </subcellularLocation>
</comment>
<sequence length="170" mass="19802">MVVGFLECKVLCREIARRMGVAATTISRLETKWETEHTVAREDIQGRPRSTTADQDDRLLEFVRENPFCSSNEARMECNFPVTRRTARRRICAAGLQSRRAAIKEVLTESHRAACLAFAQTYLRKEDFWRKVIFSDEKTFSSTSSRPVRVYRPPNTRFDRRCIYDRPMSG</sequence>
<evidence type="ECO:0000259" key="2">
    <source>
        <dbReference type="Pfam" id="PF01498"/>
    </source>
</evidence>
<reference evidence="3" key="2">
    <citation type="submission" date="2017-10" db="EMBL/GenBank/DDBJ databases">
        <title>Ladona fulva Genome sequencing and assembly.</title>
        <authorList>
            <person name="Murali S."/>
            <person name="Richards S."/>
            <person name="Bandaranaike D."/>
            <person name="Bellair M."/>
            <person name="Blankenburg K."/>
            <person name="Chao H."/>
            <person name="Dinh H."/>
            <person name="Doddapaneni H."/>
            <person name="Dugan-Rocha S."/>
            <person name="Elkadiri S."/>
            <person name="Gnanaolivu R."/>
            <person name="Hernandez B."/>
            <person name="Skinner E."/>
            <person name="Javaid M."/>
            <person name="Lee S."/>
            <person name="Li M."/>
            <person name="Ming W."/>
            <person name="Munidasa M."/>
            <person name="Muniz J."/>
            <person name="Nguyen L."/>
            <person name="Hughes D."/>
            <person name="Osuji N."/>
            <person name="Pu L.-L."/>
            <person name="Puazo M."/>
            <person name="Qu C."/>
            <person name="Quiroz J."/>
            <person name="Raj R."/>
            <person name="Weissenberger G."/>
            <person name="Xin Y."/>
            <person name="Zou X."/>
            <person name="Han Y."/>
            <person name="Worley K."/>
            <person name="Muzny D."/>
            <person name="Gibbs R."/>
        </authorList>
    </citation>
    <scope>NUCLEOTIDE SEQUENCE</scope>
    <source>
        <strain evidence="3">Sampled in the wild</strain>
    </source>
</reference>
<protein>
    <recommendedName>
        <fullName evidence="2">Transposase Tc1-like domain-containing protein</fullName>
    </recommendedName>
</protein>
<dbReference type="GO" id="GO:0015074">
    <property type="term" value="P:DNA integration"/>
    <property type="evidence" value="ECO:0007669"/>
    <property type="project" value="InterPro"/>
</dbReference>
<feature type="domain" description="Transposase Tc1-like" evidence="2">
    <location>
        <begin position="56"/>
        <end position="123"/>
    </location>
</feature>
<dbReference type="Gene3D" id="3.30.420.10">
    <property type="entry name" value="Ribonuclease H-like superfamily/Ribonuclease H"/>
    <property type="match status" value="1"/>
</dbReference>
<dbReference type="SUPFAM" id="SSF46689">
    <property type="entry name" value="Homeodomain-like"/>
    <property type="match status" value="1"/>
</dbReference>
<evidence type="ECO:0000313" key="3">
    <source>
        <dbReference type="EMBL" id="KAG8239152.1"/>
    </source>
</evidence>
<dbReference type="GO" id="GO:0006313">
    <property type="term" value="P:DNA transposition"/>
    <property type="evidence" value="ECO:0007669"/>
    <property type="project" value="InterPro"/>
</dbReference>
<name>A0A8K0PAH6_LADFU</name>
<dbReference type="InterPro" id="IPR002492">
    <property type="entry name" value="Transposase_Tc1-like"/>
</dbReference>
<gene>
    <name evidence="3" type="ORF">J437_LFUL018036</name>
</gene>
<dbReference type="InterPro" id="IPR009057">
    <property type="entry name" value="Homeodomain-like_sf"/>
</dbReference>
<dbReference type="Pfam" id="PF01498">
    <property type="entry name" value="HTH_Tnp_Tc3_2"/>
    <property type="match status" value="1"/>
</dbReference>
<accession>A0A8K0PAH6</accession>
<reference evidence="3" key="1">
    <citation type="submission" date="2013-04" db="EMBL/GenBank/DDBJ databases">
        <authorList>
            <person name="Qu J."/>
            <person name="Murali S.C."/>
            <person name="Bandaranaike D."/>
            <person name="Bellair M."/>
            <person name="Blankenburg K."/>
            <person name="Chao H."/>
            <person name="Dinh H."/>
            <person name="Doddapaneni H."/>
            <person name="Downs B."/>
            <person name="Dugan-Rocha S."/>
            <person name="Elkadiri S."/>
            <person name="Gnanaolivu R.D."/>
            <person name="Hernandez B."/>
            <person name="Javaid M."/>
            <person name="Jayaseelan J.C."/>
            <person name="Lee S."/>
            <person name="Li M."/>
            <person name="Ming W."/>
            <person name="Munidasa M."/>
            <person name="Muniz J."/>
            <person name="Nguyen L."/>
            <person name="Ongeri F."/>
            <person name="Osuji N."/>
            <person name="Pu L.-L."/>
            <person name="Puazo M."/>
            <person name="Qu C."/>
            <person name="Quiroz J."/>
            <person name="Raj R."/>
            <person name="Weissenberger G."/>
            <person name="Xin Y."/>
            <person name="Zou X."/>
            <person name="Han Y."/>
            <person name="Richards S."/>
            <person name="Worley K."/>
            <person name="Muzny D."/>
            <person name="Gibbs R."/>
        </authorList>
    </citation>
    <scope>NUCLEOTIDE SEQUENCE</scope>
    <source>
        <strain evidence="3">Sampled in the wild</strain>
    </source>
</reference>
<comment type="caution">
    <text evidence="3">The sequence shown here is derived from an EMBL/GenBank/DDBJ whole genome shotgun (WGS) entry which is preliminary data.</text>
</comment>